<dbReference type="SUPFAM" id="SSF55729">
    <property type="entry name" value="Acyl-CoA N-acyltransferases (Nat)"/>
    <property type="match status" value="1"/>
</dbReference>
<evidence type="ECO:0000256" key="1">
    <source>
        <dbReference type="ARBA" id="ARBA00022679"/>
    </source>
</evidence>
<dbReference type="EMBL" id="CP042909">
    <property type="protein sequence ID" value="QJA05665.1"/>
    <property type="molecule type" value="Genomic_DNA"/>
</dbReference>
<dbReference type="RefSeq" id="WP_168719027.1">
    <property type="nucleotide sequence ID" value="NZ_CP042909.1"/>
</dbReference>
<protein>
    <submittedName>
        <fullName evidence="5">GNAT family N-acetyltransferase</fullName>
    </submittedName>
</protein>
<organism evidence="5 6">
    <name type="scientific">Thermosulfurimonas marina</name>
    <dbReference type="NCBI Taxonomy" id="2047767"/>
    <lineage>
        <taxon>Bacteria</taxon>
        <taxon>Pseudomonadati</taxon>
        <taxon>Thermodesulfobacteriota</taxon>
        <taxon>Thermodesulfobacteria</taxon>
        <taxon>Thermodesulfobacteriales</taxon>
        <taxon>Thermodesulfobacteriaceae</taxon>
        <taxon>Thermosulfurimonas</taxon>
    </lineage>
</organism>
<accession>A0A6H1WR21</accession>
<evidence type="ECO:0000256" key="2">
    <source>
        <dbReference type="ARBA" id="ARBA00023315"/>
    </source>
</evidence>
<dbReference type="PROSITE" id="PS51186">
    <property type="entry name" value="GNAT"/>
    <property type="match status" value="1"/>
</dbReference>
<sequence length="175" mass="20712">MHLKKIDRPHPELLEKLVELYERAYQEDLRYAEIGRRRIKRYLKWLFKHARGAFWVAFEGEEPVGFVALEEMGPVPEIHEIVVSPEWRGRSLAEKLMQEALDYLSRRGFSRVALWVGEHNQRARHFYEKMGFQITEKAGVWLRMEKELQERERASSLRTRQAVSASESERVSSGV</sequence>
<gene>
    <name evidence="5" type="ORF">FVE67_02105</name>
</gene>
<dbReference type="Proteomes" id="UP000501253">
    <property type="component" value="Chromosome"/>
</dbReference>
<keyword evidence="6" id="KW-1185">Reference proteome</keyword>
<evidence type="ECO:0000313" key="5">
    <source>
        <dbReference type="EMBL" id="QJA05665.1"/>
    </source>
</evidence>
<dbReference type="InterPro" id="IPR000182">
    <property type="entry name" value="GNAT_dom"/>
</dbReference>
<dbReference type="CDD" id="cd04301">
    <property type="entry name" value="NAT_SF"/>
    <property type="match status" value="1"/>
</dbReference>
<dbReference type="PANTHER" id="PTHR43877">
    <property type="entry name" value="AMINOALKYLPHOSPHONATE N-ACETYLTRANSFERASE-RELATED-RELATED"/>
    <property type="match status" value="1"/>
</dbReference>
<feature type="compositionally biased region" description="Low complexity" evidence="3">
    <location>
        <begin position="162"/>
        <end position="175"/>
    </location>
</feature>
<dbReference type="Pfam" id="PF00583">
    <property type="entry name" value="Acetyltransf_1"/>
    <property type="match status" value="1"/>
</dbReference>
<dbReference type="GO" id="GO:0016747">
    <property type="term" value="F:acyltransferase activity, transferring groups other than amino-acyl groups"/>
    <property type="evidence" value="ECO:0007669"/>
    <property type="project" value="InterPro"/>
</dbReference>
<feature type="domain" description="N-acetyltransferase" evidence="4">
    <location>
        <begin position="1"/>
        <end position="149"/>
    </location>
</feature>
<reference evidence="5 6" key="1">
    <citation type="submission" date="2019-08" db="EMBL/GenBank/DDBJ databases">
        <title>Complete genome sequence of Thermosulfurimonas marina SU872T, an anaerobic thermophilic chemolithoautotrophic bacterium isolated from a shallow marine hydrothermal vent.</title>
        <authorList>
            <person name="Allioux M."/>
            <person name="Jebbar M."/>
            <person name="Slobodkina G."/>
            <person name="Slobodkin A."/>
            <person name="Moalic Y."/>
            <person name="Frolova A."/>
            <person name="Shao Z."/>
            <person name="Alain K."/>
        </authorList>
    </citation>
    <scope>NUCLEOTIDE SEQUENCE [LARGE SCALE GENOMIC DNA]</scope>
    <source>
        <strain evidence="5 6">SU872</strain>
    </source>
</reference>
<dbReference type="KEGG" id="tmai:FVE67_02105"/>
<dbReference type="InterPro" id="IPR016181">
    <property type="entry name" value="Acyl_CoA_acyltransferase"/>
</dbReference>
<proteinExistence type="predicted"/>
<feature type="region of interest" description="Disordered" evidence="3">
    <location>
        <begin position="153"/>
        <end position="175"/>
    </location>
</feature>
<dbReference type="InterPro" id="IPR050832">
    <property type="entry name" value="Bact_Acetyltransf"/>
</dbReference>
<keyword evidence="1 5" id="KW-0808">Transferase</keyword>
<dbReference type="AlphaFoldDB" id="A0A6H1WR21"/>
<keyword evidence="2" id="KW-0012">Acyltransferase</keyword>
<dbReference type="PANTHER" id="PTHR43877:SF2">
    <property type="entry name" value="AMINOALKYLPHOSPHONATE N-ACETYLTRANSFERASE-RELATED"/>
    <property type="match status" value="1"/>
</dbReference>
<evidence type="ECO:0000313" key="6">
    <source>
        <dbReference type="Proteomes" id="UP000501253"/>
    </source>
</evidence>
<dbReference type="Gene3D" id="3.40.630.30">
    <property type="match status" value="1"/>
</dbReference>
<name>A0A6H1WR21_9BACT</name>
<evidence type="ECO:0000259" key="4">
    <source>
        <dbReference type="PROSITE" id="PS51186"/>
    </source>
</evidence>
<evidence type="ECO:0000256" key="3">
    <source>
        <dbReference type="SAM" id="MobiDB-lite"/>
    </source>
</evidence>